<evidence type="ECO:0000313" key="3">
    <source>
        <dbReference type="Proteomes" id="UP000184391"/>
    </source>
</evidence>
<evidence type="ECO:0000256" key="1">
    <source>
        <dbReference type="SAM" id="Phobius"/>
    </source>
</evidence>
<organism evidence="2 3">
    <name type="scientific">Erythrobacter sanguineus</name>
    <dbReference type="NCBI Taxonomy" id="198312"/>
    <lineage>
        <taxon>Bacteria</taxon>
        <taxon>Pseudomonadati</taxon>
        <taxon>Pseudomonadota</taxon>
        <taxon>Alphaproteobacteria</taxon>
        <taxon>Sphingomonadales</taxon>
        <taxon>Erythrobacteraceae</taxon>
        <taxon>Erythrobacter/Porphyrobacter group</taxon>
        <taxon>Erythrobacter</taxon>
    </lineage>
</organism>
<keyword evidence="1" id="KW-0812">Transmembrane</keyword>
<dbReference type="RefSeq" id="WP_072674760.1">
    <property type="nucleotide sequence ID" value="NZ_FRDF01000011.1"/>
</dbReference>
<keyword evidence="1" id="KW-0472">Membrane</keyword>
<reference evidence="3" key="1">
    <citation type="submission" date="2016-12" db="EMBL/GenBank/DDBJ databases">
        <authorList>
            <person name="Varghese N."/>
            <person name="Submissions S."/>
        </authorList>
    </citation>
    <scope>NUCLEOTIDE SEQUENCE [LARGE SCALE GENOMIC DNA]</scope>
    <source>
        <strain evidence="3">DSM 11032</strain>
    </source>
</reference>
<protein>
    <submittedName>
        <fullName evidence="2">Putative Ca2+/H+ antiporter, TMEM165/GDT1 family</fullName>
    </submittedName>
</protein>
<feature type="transmembrane region" description="Helical" evidence="1">
    <location>
        <begin position="166"/>
        <end position="186"/>
    </location>
</feature>
<sequence length="187" mass="19370">MDSFLFSLLLVFALALGGRDQWLVARWADALGRGWPLLLLGILSACLTAAVMAWVGAEFAAMLPARAAQMLVAFALAIAGFELAWPVKLKEPREPTRSLGAIAIVLVARQIGDGARFAIFAFAAQASLSATAALGGALGGGAAIAMGWSLGAAGLVRLPLRTVRRVLAVCLILAAIFIGLNARYAAP</sequence>
<dbReference type="EMBL" id="FRDF01000011">
    <property type="protein sequence ID" value="SHN59768.1"/>
    <property type="molecule type" value="Genomic_DNA"/>
</dbReference>
<dbReference type="STRING" id="198312.SAMN02745193_02024"/>
<feature type="transmembrane region" description="Helical" evidence="1">
    <location>
        <begin position="33"/>
        <end position="55"/>
    </location>
</feature>
<gene>
    <name evidence="2" type="ORF">SAMN02745193_02024</name>
</gene>
<dbReference type="AlphaFoldDB" id="A0A1M7SMU7"/>
<dbReference type="Proteomes" id="UP000184391">
    <property type="component" value="Unassembled WGS sequence"/>
</dbReference>
<keyword evidence="1" id="KW-1133">Transmembrane helix</keyword>
<name>A0A1M7SMU7_9SPHN</name>
<keyword evidence="3" id="KW-1185">Reference proteome</keyword>
<feature type="transmembrane region" description="Helical" evidence="1">
    <location>
        <begin position="132"/>
        <end position="154"/>
    </location>
</feature>
<proteinExistence type="predicted"/>
<evidence type="ECO:0000313" key="2">
    <source>
        <dbReference type="EMBL" id="SHN59768.1"/>
    </source>
</evidence>
<accession>A0A1M7SMU7</accession>
<dbReference type="OrthoDB" id="7502135at2"/>
<feature type="transmembrane region" description="Helical" evidence="1">
    <location>
        <begin position="67"/>
        <end position="87"/>
    </location>
</feature>